<evidence type="ECO:0000313" key="2">
    <source>
        <dbReference type="Proteomes" id="UP000310200"/>
    </source>
</evidence>
<dbReference type="AlphaFoldDB" id="A0A4S2KYB1"/>
<proteinExistence type="predicted"/>
<comment type="caution">
    <text evidence="1">The sequence shown here is derived from an EMBL/GenBank/DDBJ whole genome shotgun (WGS) entry which is preliminary data.</text>
</comment>
<evidence type="ECO:0000313" key="1">
    <source>
        <dbReference type="EMBL" id="TGZ53097.1"/>
    </source>
</evidence>
<sequence>MEHSRQNEHRLMSSLIPDAIGAAAQLRSARDRSADKVGPTFMNLLRLCVSSRRNKQLGRLWGTEGSEQRLSRDKIRDCTGLSLTPLRSSPAPLVPGVVLSFRGRAANFTLNIINTGVIRVGHTNGLTLHSDNVLPRARVSVCATMQSKSLDGVLGEIRLDSTLQNPSERLTTVRRACSPPNKAAFFSPFKSTYQFCSSVDHDPRNRETSDGVNQAAQIPTRYWRDIDRNVKIDILRSPRELARINPESDISRAIFSQPTITNTDSIRTWHTLEATSTMGCFARGAHVPYPIFYLPYKRAQILPRFVIFLEKLDGCVVISARRQGNMASANFHVRFHSARLGQIVCNVAHSTFCEVHAFDISRFPLAEPPSIEHPSRLTENQFRVSYLATPPKSGRHKSEYYEVHAYPCPRTTEREIGGARRRMMKDARGGTKRRVDMRALPMGVLRIQGINSRQTYHTSPTGRKTRRGCMALWLSYEVCVESAVFRAFASYGLVIRTFSRGQSNENNPRSSIHCPISIF</sequence>
<reference evidence="1 2" key="1">
    <citation type="journal article" date="2019" name="Philos. Trans. R. Soc. Lond., B, Biol. Sci.">
        <title>Ant behaviour and brain gene expression of defending hosts depend on the ecological success of the intruding social parasite.</title>
        <authorList>
            <person name="Kaur R."/>
            <person name="Stoldt M."/>
            <person name="Jongepier E."/>
            <person name="Feldmeyer B."/>
            <person name="Menzel F."/>
            <person name="Bornberg-Bauer E."/>
            <person name="Foitzik S."/>
        </authorList>
    </citation>
    <scope>NUCLEOTIDE SEQUENCE [LARGE SCALE GENOMIC DNA]</scope>
    <source>
        <tissue evidence="1">Whole body</tissue>
    </source>
</reference>
<keyword evidence="2" id="KW-1185">Reference proteome</keyword>
<dbReference type="EMBL" id="QBLH01001095">
    <property type="protein sequence ID" value="TGZ53097.1"/>
    <property type="molecule type" value="Genomic_DNA"/>
</dbReference>
<gene>
    <name evidence="1" type="ORF">DBV15_05461</name>
</gene>
<accession>A0A4S2KYB1</accession>
<name>A0A4S2KYB1_9HYME</name>
<dbReference type="Proteomes" id="UP000310200">
    <property type="component" value="Unassembled WGS sequence"/>
</dbReference>
<protein>
    <submittedName>
        <fullName evidence="1">Uncharacterized protein</fullName>
    </submittedName>
</protein>
<organism evidence="1 2">
    <name type="scientific">Temnothorax longispinosus</name>
    <dbReference type="NCBI Taxonomy" id="300112"/>
    <lineage>
        <taxon>Eukaryota</taxon>
        <taxon>Metazoa</taxon>
        <taxon>Ecdysozoa</taxon>
        <taxon>Arthropoda</taxon>
        <taxon>Hexapoda</taxon>
        <taxon>Insecta</taxon>
        <taxon>Pterygota</taxon>
        <taxon>Neoptera</taxon>
        <taxon>Endopterygota</taxon>
        <taxon>Hymenoptera</taxon>
        <taxon>Apocrita</taxon>
        <taxon>Aculeata</taxon>
        <taxon>Formicoidea</taxon>
        <taxon>Formicidae</taxon>
        <taxon>Myrmicinae</taxon>
        <taxon>Temnothorax</taxon>
    </lineage>
</organism>